<protein>
    <recommendedName>
        <fullName evidence="5">Zinc finger/thioredoxin putative domain-containing protein</fullName>
    </recommendedName>
</protein>
<keyword evidence="4" id="KW-1185">Reference proteome</keyword>
<evidence type="ECO:0000313" key="4">
    <source>
        <dbReference type="Proteomes" id="UP000324233"/>
    </source>
</evidence>
<feature type="transmembrane region" description="Helical" evidence="2">
    <location>
        <begin position="152"/>
        <end position="175"/>
    </location>
</feature>
<evidence type="ECO:0000256" key="2">
    <source>
        <dbReference type="SAM" id="Phobius"/>
    </source>
</evidence>
<evidence type="ECO:0008006" key="5">
    <source>
        <dbReference type="Google" id="ProtNLM"/>
    </source>
</evidence>
<feature type="compositionally biased region" description="Low complexity" evidence="1">
    <location>
        <begin position="79"/>
        <end position="89"/>
    </location>
</feature>
<dbReference type="RefSeq" id="WP_148596783.1">
    <property type="nucleotide sequence ID" value="NZ_CP042997.1"/>
</dbReference>
<feature type="compositionally biased region" description="Basic and acidic residues" evidence="1">
    <location>
        <begin position="56"/>
        <end position="78"/>
    </location>
</feature>
<feature type="transmembrane region" description="Helical" evidence="2">
    <location>
        <begin position="241"/>
        <end position="262"/>
    </location>
</feature>
<dbReference type="OrthoDB" id="292474at2"/>
<gene>
    <name evidence="3" type="ORF">OJF2_57730</name>
</gene>
<reference evidence="3 4" key="1">
    <citation type="submission" date="2019-08" db="EMBL/GenBank/DDBJ databases">
        <title>Deep-cultivation of Planctomycetes and their phenomic and genomic characterization uncovers novel biology.</title>
        <authorList>
            <person name="Wiegand S."/>
            <person name="Jogler M."/>
            <person name="Boedeker C."/>
            <person name="Pinto D."/>
            <person name="Vollmers J."/>
            <person name="Rivas-Marin E."/>
            <person name="Kohn T."/>
            <person name="Peeters S.H."/>
            <person name="Heuer A."/>
            <person name="Rast P."/>
            <person name="Oberbeckmann S."/>
            <person name="Bunk B."/>
            <person name="Jeske O."/>
            <person name="Meyerdierks A."/>
            <person name="Storesund J.E."/>
            <person name="Kallscheuer N."/>
            <person name="Luecker S."/>
            <person name="Lage O.M."/>
            <person name="Pohl T."/>
            <person name="Merkel B.J."/>
            <person name="Hornburger P."/>
            <person name="Mueller R.-W."/>
            <person name="Bruemmer F."/>
            <person name="Labrenz M."/>
            <person name="Spormann A.M."/>
            <person name="Op den Camp H."/>
            <person name="Overmann J."/>
            <person name="Amann R."/>
            <person name="Jetten M.S.M."/>
            <person name="Mascher T."/>
            <person name="Medema M.H."/>
            <person name="Devos D.P."/>
            <person name="Kaster A.-K."/>
            <person name="Ovreas L."/>
            <person name="Rohde M."/>
            <person name="Galperin M.Y."/>
            <person name="Jogler C."/>
        </authorList>
    </citation>
    <scope>NUCLEOTIDE SEQUENCE [LARGE SCALE GENOMIC DNA]</scope>
    <source>
        <strain evidence="3 4">OJF2</strain>
    </source>
</reference>
<keyword evidence="2" id="KW-1133">Transmembrane helix</keyword>
<feature type="region of interest" description="Disordered" evidence="1">
    <location>
        <begin position="41"/>
        <end position="97"/>
    </location>
</feature>
<proteinExistence type="predicted"/>
<dbReference type="Proteomes" id="UP000324233">
    <property type="component" value="Chromosome"/>
</dbReference>
<name>A0A5B9W9I4_9BACT</name>
<keyword evidence="2" id="KW-0812">Transmembrane</keyword>
<sequence length="335" mass="35312">MLISFRCDFCRKEFRKDESLAGKKGRCSQCGHVFIIPAASHSPVTESGRPSAPERAVAERRPASSTEKRHVAPSRDTRAATPRTAAAQAPLPPRYAPPPMDDDPYGLHDLPPRMPVAAAADADDLVVPRRAGMSLATPGTRRKRRRREEAELFSGLPDVTYLLAPALMGVTYVLALTGLVPRPTGGLIFLGTAGLSALLFLIYGGIGLIVGGFRGGLLNGLLCWFCPFYIFGYVAKEWDMMKGAFLSYVAGIGVVIATAVLLPSLAPANPSGGDESVAPRSPTWTADEPSTPRPSAGTGFPPGVRGGYQPSRPGGFPGFPGASHRPASSKSGAGF</sequence>
<keyword evidence="2" id="KW-0472">Membrane</keyword>
<dbReference type="EMBL" id="CP042997">
    <property type="protein sequence ID" value="QEH37186.1"/>
    <property type="molecule type" value="Genomic_DNA"/>
</dbReference>
<accession>A0A5B9W9I4</accession>
<feature type="transmembrane region" description="Helical" evidence="2">
    <location>
        <begin position="217"/>
        <end position="235"/>
    </location>
</feature>
<evidence type="ECO:0000313" key="3">
    <source>
        <dbReference type="EMBL" id="QEH37186.1"/>
    </source>
</evidence>
<organism evidence="3 4">
    <name type="scientific">Aquisphaera giovannonii</name>
    <dbReference type="NCBI Taxonomy" id="406548"/>
    <lineage>
        <taxon>Bacteria</taxon>
        <taxon>Pseudomonadati</taxon>
        <taxon>Planctomycetota</taxon>
        <taxon>Planctomycetia</taxon>
        <taxon>Isosphaerales</taxon>
        <taxon>Isosphaeraceae</taxon>
        <taxon>Aquisphaera</taxon>
    </lineage>
</organism>
<feature type="transmembrane region" description="Helical" evidence="2">
    <location>
        <begin position="187"/>
        <end position="210"/>
    </location>
</feature>
<feature type="region of interest" description="Disordered" evidence="1">
    <location>
        <begin position="269"/>
        <end position="335"/>
    </location>
</feature>
<dbReference type="KEGG" id="agv:OJF2_57730"/>
<feature type="compositionally biased region" description="Polar residues" evidence="1">
    <location>
        <begin position="326"/>
        <end position="335"/>
    </location>
</feature>
<dbReference type="AlphaFoldDB" id="A0A5B9W9I4"/>
<evidence type="ECO:0000256" key="1">
    <source>
        <dbReference type="SAM" id="MobiDB-lite"/>
    </source>
</evidence>